<name>A0A6J7EDD4_9ZZZZ</name>
<accession>A0A6J7EDD4</accession>
<protein>
    <submittedName>
        <fullName evidence="2">Unannotated protein</fullName>
    </submittedName>
</protein>
<reference evidence="2" key="1">
    <citation type="submission" date="2020-05" db="EMBL/GenBank/DDBJ databases">
        <authorList>
            <person name="Chiriac C."/>
            <person name="Salcher M."/>
            <person name="Ghai R."/>
            <person name="Kavagutti S V."/>
        </authorList>
    </citation>
    <scope>NUCLEOTIDE SEQUENCE</scope>
</reference>
<dbReference type="EMBL" id="CAFBLS010000171">
    <property type="protein sequence ID" value="CAB4881267.1"/>
    <property type="molecule type" value="Genomic_DNA"/>
</dbReference>
<dbReference type="AlphaFoldDB" id="A0A6J7EDD4"/>
<feature type="compositionally biased region" description="Basic residues" evidence="1">
    <location>
        <begin position="196"/>
        <end position="206"/>
    </location>
</feature>
<evidence type="ECO:0000256" key="1">
    <source>
        <dbReference type="SAM" id="MobiDB-lite"/>
    </source>
</evidence>
<organism evidence="2">
    <name type="scientific">freshwater metagenome</name>
    <dbReference type="NCBI Taxonomy" id="449393"/>
    <lineage>
        <taxon>unclassified sequences</taxon>
        <taxon>metagenomes</taxon>
        <taxon>ecological metagenomes</taxon>
    </lineage>
</organism>
<sequence length="206" mass="22383">MNDEVSLGNPDSPAGRAAGNRSAGHGKFGCHGHRSWSPLPPHPPGHQCGGADQGEDGPRAPPVQPNEHSGCARRISRCVRIRIRVGVPKNRLCWLRIRRASGRGPLVGNALEPTHDLLVEIVTCCSKPWVHERTVETKHHPKPRGARPCGRGPILRNGCGKAGARPSSRSPGEHCASVVRARARRGPARTSSQRRPPNRLHTRRSR</sequence>
<feature type="region of interest" description="Disordered" evidence="1">
    <location>
        <begin position="1"/>
        <end position="69"/>
    </location>
</feature>
<evidence type="ECO:0000313" key="2">
    <source>
        <dbReference type="EMBL" id="CAB4881267.1"/>
    </source>
</evidence>
<feature type="region of interest" description="Disordered" evidence="1">
    <location>
        <begin position="135"/>
        <end position="206"/>
    </location>
</feature>
<proteinExistence type="predicted"/>
<gene>
    <name evidence="2" type="ORF">UFOPK3402_01331</name>
</gene>